<dbReference type="PROSITE" id="PS50930">
    <property type="entry name" value="HTH_LYTTR"/>
    <property type="match status" value="1"/>
</dbReference>
<feature type="domain" description="Response regulatory" evidence="3">
    <location>
        <begin position="2"/>
        <end position="115"/>
    </location>
</feature>
<dbReference type="GO" id="GO:0005829">
    <property type="term" value="C:cytosol"/>
    <property type="evidence" value="ECO:0007669"/>
    <property type="project" value="TreeGrafter"/>
</dbReference>
<dbReference type="PANTHER" id="PTHR48111:SF69">
    <property type="entry name" value="RESPONSE REGULATOR RECEIVER"/>
    <property type="match status" value="1"/>
</dbReference>
<evidence type="ECO:0000313" key="5">
    <source>
        <dbReference type="EMBL" id="RYC71354.1"/>
    </source>
</evidence>
<dbReference type="AlphaFoldDB" id="A0A4Q2UPG9"/>
<dbReference type="InterPro" id="IPR011006">
    <property type="entry name" value="CheY-like_superfamily"/>
</dbReference>
<keyword evidence="6" id="KW-1185">Reference proteome</keyword>
<dbReference type="Pfam" id="PF00072">
    <property type="entry name" value="Response_reg"/>
    <property type="match status" value="1"/>
</dbReference>
<feature type="domain" description="HTH LytTR-type" evidence="4">
    <location>
        <begin position="145"/>
        <end position="248"/>
    </location>
</feature>
<name>A0A4Q2UPG9_9BACT</name>
<keyword evidence="2" id="KW-0597">Phosphoprotein</keyword>
<protein>
    <submittedName>
        <fullName evidence="5">Response regulator transcription factor</fullName>
    </submittedName>
</protein>
<gene>
    <name evidence="5" type="ORF">EQG79_04205</name>
</gene>
<dbReference type="GO" id="GO:0000976">
    <property type="term" value="F:transcription cis-regulatory region binding"/>
    <property type="evidence" value="ECO:0007669"/>
    <property type="project" value="TreeGrafter"/>
</dbReference>
<dbReference type="InterPro" id="IPR001789">
    <property type="entry name" value="Sig_transdc_resp-reg_receiver"/>
</dbReference>
<dbReference type="GO" id="GO:0000156">
    <property type="term" value="F:phosphorelay response regulator activity"/>
    <property type="evidence" value="ECO:0007669"/>
    <property type="project" value="TreeGrafter"/>
</dbReference>
<dbReference type="PANTHER" id="PTHR48111">
    <property type="entry name" value="REGULATOR OF RPOS"/>
    <property type="match status" value="1"/>
</dbReference>
<dbReference type="PROSITE" id="PS50110">
    <property type="entry name" value="RESPONSE_REGULATORY"/>
    <property type="match status" value="1"/>
</dbReference>
<dbReference type="InterPro" id="IPR007492">
    <property type="entry name" value="LytTR_DNA-bd_dom"/>
</dbReference>
<dbReference type="Pfam" id="PF04397">
    <property type="entry name" value="LytTR"/>
    <property type="match status" value="1"/>
</dbReference>
<comment type="caution">
    <text evidence="5">The sequence shown here is derived from an EMBL/GenBank/DDBJ whole genome shotgun (WGS) entry which is preliminary data.</text>
</comment>
<dbReference type="SUPFAM" id="SSF52172">
    <property type="entry name" value="CheY-like"/>
    <property type="match status" value="1"/>
</dbReference>
<reference evidence="5 6" key="1">
    <citation type="submission" date="2019-01" db="EMBL/GenBank/DDBJ databases">
        <title>Spirosoma flava sp. nov., a propanil-degrading bacterium isolated from herbicide-contaminated soil.</title>
        <authorList>
            <person name="Zhang L."/>
            <person name="Jiang J.-D."/>
        </authorList>
    </citation>
    <scope>NUCLEOTIDE SEQUENCE [LARGE SCALE GENOMIC DNA]</scope>
    <source>
        <strain evidence="5 6">TY50</strain>
    </source>
</reference>
<dbReference type="SMART" id="SM00850">
    <property type="entry name" value="LytTR"/>
    <property type="match status" value="1"/>
</dbReference>
<feature type="modified residue" description="4-aspartylphosphate" evidence="2">
    <location>
        <position position="54"/>
    </location>
</feature>
<keyword evidence="1" id="KW-0238">DNA-binding</keyword>
<accession>A0A4Q2UPG9</accession>
<evidence type="ECO:0000256" key="1">
    <source>
        <dbReference type="ARBA" id="ARBA00023125"/>
    </source>
</evidence>
<evidence type="ECO:0000313" key="6">
    <source>
        <dbReference type="Proteomes" id="UP000290407"/>
    </source>
</evidence>
<organism evidence="5 6">
    <name type="scientific">Spirosoma sordidisoli</name>
    <dbReference type="NCBI Taxonomy" id="2502893"/>
    <lineage>
        <taxon>Bacteria</taxon>
        <taxon>Pseudomonadati</taxon>
        <taxon>Bacteroidota</taxon>
        <taxon>Cytophagia</taxon>
        <taxon>Cytophagales</taxon>
        <taxon>Cytophagaceae</taxon>
        <taxon>Spirosoma</taxon>
    </lineage>
</organism>
<evidence type="ECO:0000259" key="4">
    <source>
        <dbReference type="PROSITE" id="PS50930"/>
    </source>
</evidence>
<dbReference type="Gene3D" id="3.40.50.2300">
    <property type="match status" value="1"/>
</dbReference>
<dbReference type="Proteomes" id="UP000290407">
    <property type="component" value="Unassembled WGS sequence"/>
</dbReference>
<dbReference type="Gene3D" id="2.40.50.1020">
    <property type="entry name" value="LytTr DNA-binding domain"/>
    <property type="match status" value="1"/>
</dbReference>
<dbReference type="RefSeq" id="WP_129600146.1">
    <property type="nucleotide sequence ID" value="NZ_SBLB01000001.1"/>
</dbReference>
<dbReference type="EMBL" id="SBLB01000001">
    <property type="protein sequence ID" value="RYC71354.1"/>
    <property type="molecule type" value="Genomic_DNA"/>
</dbReference>
<proteinExistence type="predicted"/>
<dbReference type="SMART" id="SM00448">
    <property type="entry name" value="REC"/>
    <property type="match status" value="1"/>
</dbReference>
<dbReference type="GO" id="GO:0006355">
    <property type="term" value="P:regulation of DNA-templated transcription"/>
    <property type="evidence" value="ECO:0007669"/>
    <property type="project" value="TreeGrafter"/>
</dbReference>
<evidence type="ECO:0000259" key="3">
    <source>
        <dbReference type="PROSITE" id="PS50110"/>
    </source>
</evidence>
<dbReference type="GO" id="GO:0032993">
    <property type="term" value="C:protein-DNA complex"/>
    <property type="evidence" value="ECO:0007669"/>
    <property type="project" value="TreeGrafter"/>
</dbReference>
<evidence type="ECO:0000256" key="2">
    <source>
        <dbReference type="PROSITE-ProRule" id="PRU00169"/>
    </source>
</evidence>
<dbReference type="InterPro" id="IPR039420">
    <property type="entry name" value="WalR-like"/>
</dbReference>
<sequence>MKAILIDDEKHATELLDMKLRKLDMNVQVMAKFNQPEAALEFIRHTAFDVLFLDIEMPRMNGFSLLEEVGDFHFDVIFTTAYDQYAIRAFRFSALNYLLKPIQENELREAIGLWQQRKVRQLQQTQYQLFQEHYQTPASPGRTRVALPTQEGHEIIDVSDIVRCTADASYTHFFLQDNSSLLICRTLKEVGQALEPCGFVRVHHSHLINPAYLRKIVRQEGGYLLMADGAQVPVNKPKRDYLLELLGSIERR</sequence>